<dbReference type="EC" id="6.6.1.1" evidence="2"/>
<comment type="caution">
    <text evidence="12">The sequence shown here is derived from an EMBL/GenBank/DDBJ whole genome shotgun (WGS) entry which is preliminary data.</text>
</comment>
<dbReference type="AlphaFoldDB" id="A0A2P2E778"/>
<keyword evidence="6" id="KW-0067">ATP-binding</keyword>
<name>A0A2P2E778_9PROT</name>
<accession>A0A2P2E778</accession>
<dbReference type="RefSeq" id="WP_108983753.1">
    <property type="nucleotide sequence ID" value="NZ_BFBR01000001.1"/>
</dbReference>
<dbReference type="Pfam" id="PF11965">
    <property type="entry name" value="DUF3479"/>
    <property type="match status" value="1"/>
</dbReference>
<evidence type="ECO:0000256" key="1">
    <source>
        <dbReference type="ARBA" id="ARBA00010851"/>
    </source>
</evidence>
<feature type="domain" description="CobN/magnesium chelatase" evidence="10">
    <location>
        <begin position="188"/>
        <end position="824"/>
    </location>
</feature>
<dbReference type="Pfam" id="PF02514">
    <property type="entry name" value="CobN-Mg_chel"/>
    <property type="match status" value="1"/>
</dbReference>
<organism evidence="12 13">
    <name type="scientific">Candidatus Phycosocius bacilliformis</name>
    <dbReference type="NCBI Taxonomy" id="1445552"/>
    <lineage>
        <taxon>Bacteria</taxon>
        <taxon>Pseudomonadati</taxon>
        <taxon>Pseudomonadota</taxon>
        <taxon>Alphaproteobacteria</taxon>
        <taxon>Caulobacterales</taxon>
        <taxon>Caulobacterales incertae sedis</taxon>
        <taxon>Candidatus Phycosocius</taxon>
    </lineage>
</organism>
<dbReference type="PANTHER" id="PTHR44119">
    <property type="entry name" value="MAGNESIUM-CHELATASE SUBUNIT CHLH, CHLOROPLASTIC"/>
    <property type="match status" value="1"/>
</dbReference>
<dbReference type="CDD" id="cd10150">
    <property type="entry name" value="CobN_like"/>
    <property type="match status" value="1"/>
</dbReference>
<sequence length="1261" mass="136815">MPKATSHAEVGQGARPPAGPTPVRVVIVTLDNHLRSLIERASDTLAVEIPGVQLVMHAATDWADKPGALSACHRDIAAGDIILVSMMFMDDHIQAILPALDARRPHCDAMIGIMSAGEVVKMTRLGTFTMDGSDKGPLAMLKRLRGNKTKSGASSGAGQMAMLRRLPKLLKYIPGPAQDLRHYFLTMQYWLSGSQDNIISMVRNLIGRYASGARKDLRGVVQAAAPIDYPEVGLFHPHADQRISESLDALPPLRGTEKGVVGVLLLRSYVLSDDAGHYAGVIEALEARGLRAIPAFASGLDSRPAIEKFFMRDGRVTVDAIVSLSGFSLVGGPAYNDAEAAEKVLAELDVPYISAQPLEFQTLQGWGGSHMGLSPVESTIMVAIPELDGATAPIVFGGRSDGSGVACHGCSHACTFKEEVGPPRMRACPERAETLADRVAKLVKLRRSERVNRNLAIVLFNFPPNSGSVGSAAYLAVFASLHNTLTTLKAEGYDVEVPASVEALRDQLLIGNAARYGTDANVHTRISVDDHVRRERHLGAIEAQWGAAPGRQLSDGRSIFVLGAQFGRVFVGLQPGFGYEGDPMRLLFDKGFAPTHAFSAFYRYLREDFKASAILHFGTHGALEFMPGKQVGLTGDCWPERLIGDVPNYYLYAANNPSEGALAKRRGAATLISYLTPPIVQAGLYKGLQDLRDSMGRWFRERDGDQADRDSLADLIQSQAAALDLAPATPAWKGPCTAEMEALQTRVSELNDALIPEGLHVIGQALSVEERIDLLLAMANGHPDADVPRTVIEALVQGQTPQEAAEASGLKPTRALLDRLEALADSSRLLEQDHELSALIHALDGGYIRPAPGGDLVRTPAVLPTGRNVHGFDPFRLPSAFAVHDGARQARRLLDRHMDETGAFPETIAMVLWGSDNLKSEGSTISQALYLMGTRPRFDSYGRLCGAELIPLAELGRPRIDVIMTLSGIFRDLLALQTRMLAEAAWLAASADEPEDMNYIRKHALAQQAKTGSDLETAALRVFTNADGAYGANVNQMIDASCWTDENELAEAYQSRKCFAYGRKGPPMRQSDVLEGILKTVDLTYQGLDSVELGVTTIDHYVDTLGGITKAVKRARGVDVPVYISDQTQGDGKIRTLAEQVTFETHTRMLNPRWYEGLLSHGYEGVRQIEAQVTNTMGWSATTGQVQPWVYQKISETYVLDDAMRQRMAALNPKASARMANRLLEAHARNYWQPDSATLEALRNASDELEDNLEGIPAAAA</sequence>
<reference evidence="12 13" key="1">
    <citation type="journal article" date="2018" name="Genome Announc.">
        <title>Draft Genome Sequence of "Candidatus Phycosocius bacilliformis," an Alphaproteobacterial Ectosymbiont of the Hydrocarbon-Producing Green Alga Botryococcus braunii.</title>
        <authorList>
            <person name="Tanabe Y."/>
            <person name="Yamaguchi H."/>
            <person name="Watanabe M.M."/>
        </authorList>
    </citation>
    <scope>NUCLEOTIDE SEQUENCE [LARGE SCALE GENOMIC DNA]</scope>
    <source>
        <strain evidence="12 13">BOTRYCO-2</strain>
    </source>
</reference>
<dbReference type="InterPro" id="IPR022571">
    <property type="entry name" value="Mg_chelatase_H_N"/>
</dbReference>
<feature type="domain" description="Magnesium chelatase subunit H N-terminal" evidence="11">
    <location>
        <begin position="24"/>
        <end position="184"/>
    </location>
</feature>
<evidence type="ECO:0000256" key="3">
    <source>
        <dbReference type="ARBA" id="ARBA00022531"/>
    </source>
</evidence>
<dbReference type="GO" id="GO:0015979">
    <property type="term" value="P:photosynthesis"/>
    <property type="evidence" value="ECO:0007669"/>
    <property type="project" value="UniProtKB-KW"/>
</dbReference>
<evidence type="ECO:0000313" key="13">
    <source>
        <dbReference type="Proteomes" id="UP000245086"/>
    </source>
</evidence>
<evidence type="ECO:0000313" key="12">
    <source>
        <dbReference type="EMBL" id="GBF56915.1"/>
    </source>
</evidence>
<dbReference type="PANTHER" id="PTHR44119:SF1">
    <property type="entry name" value="MAGNESIUM-CHELATASE SUBUNIT CHLH, CHLOROPLASTIC"/>
    <property type="match status" value="1"/>
</dbReference>
<evidence type="ECO:0000256" key="5">
    <source>
        <dbReference type="ARBA" id="ARBA00022741"/>
    </source>
</evidence>
<evidence type="ECO:0000256" key="7">
    <source>
        <dbReference type="ARBA" id="ARBA00023171"/>
    </source>
</evidence>
<keyword evidence="4 12" id="KW-0436">Ligase</keyword>
<keyword evidence="13" id="KW-1185">Reference proteome</keyword>
<dbReference type="NCBIfam" id="TIGR02025">
    <property type="entry name" value="BchH"/>
    <property type="match status" value="1"/>
</dbReference>
<evidence type="ECO:0000259" key="11">
    <source>
        <dbReference type="Pfam" id="PF11965"/>
    </source>
</evidence>
<evidence type="ECO:0000256" key="2">
    <source>
        <dbReference type="ARBA" id="ARBA00012825"/>
    </source>
</evidence>
<keyword evidence="5" id="KW-0547">Nucleotide-binding</keyword>
<dbReference type="Proteomes" id="UP000245086">
    <property type="component" value="Unassembled WGS sequence"/>
</dbReference>
<evidence type="ECO:0000256" key="4">
    <source>
        <dbReference type="ARBA" id="ARBA00022598"/>
    </source>
</evidence>
<evidence type="ECO:0000259" key="10">
    <source>
        <dbReference type="Pfam" id="PF02514"/>
    </source>
</evidence>
<comment type="catalytic activity">
    <reaction evidence="9">
        <text>protoporphyrin IX + Mg(2+) + ATP + H2O = Mg-protoporphyrin IX + ADP + phosphate + 3 H(+)</text>
        <dbReference type="Rhea" id="RHEA:13961"/>
        <dbReference type="ChEBI" id="CHEBI:15377"/>
        <dbReference type="ChEBI" id="CHEBI:15378"/>
        <dbReference type="ChEBI" id="CHEBI:18420"/>
        <dbReference type="ChEBI" id="CHEBI:30616"/>
        <dbReference type="ChEBI" id="CHEBI:43474"/>
        <dbReference type="ChEBI" id="CHEBI:57306"/>
        <dbReference type="ChEBI" id="CHEBI:60492"/>
        <dbReference type="ChEBI" id="CHEBI:456216"/>
        <dbReference type="EC" id="6.6.1.1"/>
    </reaction>
</comment>
<keyword evidence="3" id="KW-0602">Photosynthesis</keyword>
<dbReference type="GO" id="GO:0016851">
    <property type="term" value="F:magnesium chelatase activity"/>
    <property type="evidence" value="ECO:0007669"/>
    <property type="project" value="UniProtKB-EC"/>
</dbReference>
<dbReference type="NCBIfam" id="NF009942">
    <property type="entry name" value="PRK13405.1"/>
    <property type="match status" value="1"/>
</dbReference>
<comment type="similarity">
    <text evidence="1">Belongs to the Mg-chelatase subunit H family.</text>
</comment>
<dbReference type="GO" id="GO:0015995">
    <property type="term" value="P:chlorophyll biosynthetic process"/>
    <property type="evidence" value="ECO:0007669"/>
    <property type="project" value="UniProtKB-KW"/>
</dbReference>
<protein>
    <recommendedName>
        <fullName evidence="2">magnesium chelatase</fullName>
        <ecNumber evidence="2">6.6.1.1</ecNumber>
    </recommendedName>
</protein>
<evidence type="ECO:0000256" key="6">
    <source>
        <dbReference type="ARBA" id="ARBA00022840"/>
    </source>
</evidence>
<dbReference type="OrthoDB" id="9757976at2"/>
<evidence type="ECO:0000256" key="8">
    <source>
        <dbReference type="ARBA" id="ARBA00023444"/>
    </source>
</evidence>
<evidence type="ECO:0000256" key="9">
    <source>
        <dbReference type="ARBA" id="ARBA00048693"/>
    </source>
</evidence>
<comment type="pathway">
    <text evidence="8">Porphyrin-containing compound metabolism.</text>
</comment>
<dbReference type="GO" id="GO:0005524">
    <property type="term" value="F:ATP binding"/>
    <property type="evidence" value="ECO:0007669"/>
    <property type="project" value="UniProtKB-KW"/>
</dbReference>
<dbReference type="EMBL" id="BFBR01000001">
    <property type="protein sequence ID" value="GBF56915.1"/>
    <property type="molecule type" value="Genomic_DNA"/>
</dbReference>
<gene>
    <name evidence="12" type="primary">cobN</name>
    <name evidence="12" type="ORF">PbB2_00572</name>
</gene>
<keyword evidence="7" id="KW-0149">Chlorophyll biosynthesis</keyword>
<dbReference type="InterPro" id="IPR011771">
    <property type="entry name" value="BchH"/>
</dbReference>
<dbReference type="InterPro" id="IPR003672">
    <property type="entry name" value="CobN/Mg_chltase"/>
</dbReference>
<proteinExistence type="inferred from homology"/>